<evidence type="ECO:0000313" key="2">
    <source>
        <dbReference type="EMBL" id="KAK1756022.1"/>
    </source>
</evidence>
<protein>
    <submittedName>
        <fullName evidence="2">Uncharacterized protein</fullName>
    </submittedName>
</protein>
<evidence type="ECO:0000256" key="1">
    <source>
        <dbReference type="SAM" id="MobiDB-lite"/>
    </source>
</evidence>
<organism evidence="2 3">
    <name type="scientific">Echria macrotheca</name>
    <dbReference type="NCBI Taxonomy" id="438768"/>
    <lineage>
        <taxon>Eukaryota</taxon>
        <taxon>Fungi</taxon>
        <taxon>Dikarya</taxon>
        <taxon>Ascomycota</taxon>
        <taxon>Pezizomycotina</taxon>
        <taxon>Sordariomycetes</taxon>
        <taxon>Sordariomycetidae</taxon>
        <taxon>Sordariales</taxon>
        <taxon>Schizotheciaceae</taxon>
        <taxon>Echria</taxon>
    </lineage>
</organism>
<dbReference type="AlphaFoldDB" id="A0AAJ0BFS5"/>
<proteinExistence type="predicted"/>
<name>A0AAJ0BFS5_9PEZI</name>
<feature type="compositionally biased region" description="Basic and acidic residues" evidence="1">
    <location>
        <begin position="170"/>
        <end position="191"/>
    </location>
</feature>
<dbReference type="EMBL" id="MU839832">
    <property type="protein sequence ID" value="KAK1756022.1"/>
    <property type="molecule type" value="Genomic_DNA"/>
</dbReference>
<evidence type="ECO:0000313" key="3">
    <source>
        <dbReference type="Proteomes" id="UP001239445"/>
    </source>
</evidence>
<dbReference type="Proteomes" id="UP001239445">
    <property type="component" value="Unassembled WGS sequence"/>
</dbReference>
<reference evidence="2" key="1">
    <citation type="submission" date="2023-06" db="EMBL/GenBank/DDBJ databases">
        <title>Genome-scale phylogeny and comparative genomics of the fungal order Sordariales.</title>
        <authorList>
            <consortium name="Lawrence Berkeley National Laboratory"/>
            <person name="Hensen N."/>
            <person name="Bonometti L."/>
            <person name="Westerberg I."/>
            <person name="Brannstrom I.O."/>
            <person name="Guillou S."/>
            <person name="Cros-Aarteil S."/>
            <person name="Calhoun S."/>
            <person name="Haridas S."/>
            <person name="Kuo A."/>
            <person name="Mondo S."/>
            <person name="Pangilinan J."/>
            <person name="Riley R."/>
            <person name="Labutti K."/>
            <person name="Andreopoulos B."/>
            <person name="Lipzen A."/>
            <person name="Chen C."/>
            <person name="Yanf M."/>
            <person name="Daum C."/>
            <person name="Ng V."/>
            <person name="Clum A."/>
            <person name="Steindorff A."/>
            <person name="Ohm R."/>
            <person name="Martin F."/>
            <person name="Silar P."/>
            <person name="Natvig D."/>
            <person name="Lalanne C."/>
            <person name="Gautier V."/>
            <person name="Ament-Velasquez S.L."/>
            <person name="Kruys A."/>
            <person name="Hutchinson M.I."/>
            <person name="Powell A.J."/>
            <person name="Barry K."/>
            <person name="Miller A.N."/>
            <person name="Grigoriev I.V."/>
            <person name="Debuchy R."/>
            <person name="Gladieux P."/>
            <person name="Thoren M.H."/>
            <person name="Johannesson H."/>
        </authorList>
    </citation>
    <scope>NUCLEOTIDE SEQUENCE</scope>
    <source>
        <strain evidence="2">PSN4</strain>
    </source>
</reference>
<feature type="region of interest" description="Disordered" evidence="1">
    <location>
        <begin position="170"/>
        <end position="202"/>
    </location>
</feature>
<accession>A0AAJ0BFS5</accession>
<gene>
    <name evidence="2" type="ORF">QBC47DRAFT_178333</name>
</gene>
<sequence>MARLRRRVACGGRGRFVVGPRLQLRMPCVDATAPLVVWCGGVEALSTAGIWLAVLRDDGLRSDLVAPSLSPAPACQALQKKKKNDLRLPPPVADDGVPPLFHLFDEPSSTRRSLMSLKDGPFRPPVHGQTTGKTFLCSANSRCFFASLHPDYGHPTIPGYLRSCATHTEYRETKLRRSRRDPPGKSRDPTRRAAGVSENRPL</sequence>
<keyword evidence="3" id="KW-1185">Reference proteome</keyword>
<comment type="caution">
    <text evidence="2">The sequence shown here is derived from an EMBL/GenBank/DDBJ whole genome shotgun (WGS) entry which is preliminary data.</text>
</comment>